<proteinExistence type="predicted"/>
<feature type="region of interest" description="Disordered" evidence="1">
    <location>
        <begin position="1"/>
        <end position="77"/>
    </location>
</feature>
<sequence>MGTGPVRSGICRTGENRLNSTSGRAPVLFPSPSFFSRREKEKLEDFGPNTASRVQRLQKRPEGAREQGRKGGGRNEK</sequence>
<feature type="compositionally biased region" description="Basic and acidic residues" evidence="1">
    <location>
        <begin position="59"/>
        <end position="77"/>
    </location>
</feature>
<accession>V8NM31</accession>
<reference evidence="2 3" key="1">
    <citation type="journal article" date="2013" name="Proc. Natl. Acad. Sci. U.S.A.">
        <title>The king cobra genome reveals dynamic gene evolution and adaptation in the snake venom system.</title>
        <authorList>
            <person name="Vonk F.J."/>
            <person name="Casewell N.R."/>
            <person name="Henkel C.V."/>
            <person name="Heimberg A.M."/>
            <person name="Jansen H.J."/>
            <person name="McCleary R.J."/>
            <person name="Kerkkamp H.M."/>
            <person name="Vos R.A."/>
            <person name="Guerreiro I."/>
            <person name="Calvete J.J."/>
            <person name="Wuster W."/>
            <person name="Woods A.E."/>
            <person name="Logan J.M."/>
            <person name="Harrison R.A."/>
            <person name="Castoe T.A."/>
            <person name="de Koning A.P."/>
            <person name="Pollock D.D."/>
            <person name="Yandell M."/>
            <person name="Calderon D."/>
            <person name="Renjifo C."/>
            <person name="Currier R.B."/>
            <person name="Salgado D."/>
            <person name="Pla D."/>
            <person name="Sanz L."/>
            <person name="Hyder A.S."/>
            <person name="Ribeiro J.M."/>
            <person name="Arntzen J.W."/>
            <person name="van den Thillart G.E."/>
            <person name="Boetzer M."/>
            <person name="Pirovano W."/>
            <person name="Dirks R.P."/>
            <person name="Spaink H.P."/>
            <person name="Duboule D."/>
            <person name="McGlinn E."/>
            <person name="Kini R.M."/>
            <person name="Richardson M.K."/>
        </authorList>
    </citation>
    <scope>NUCLEOTIDE SEQUENCE</scope>
    <source>
        <tissue evidence="2">Blood</tissue>
    </source>
</reference>
<evidence type="ECO:0000256" key="1">
    <source>
        <dbReference type="SAM" id="MobiDB-lite"/>
    </source>
</evidence>
<name>V8NM31_OPHHA</name>
<evidence type="ECO:0000313" key="3">
    <source>
        <dbReference type="Proteomes" id="UP000018936"/>
    </source>
</evidence>
<gene>
    <name evidence="2" type="ORF">L345_11236</name>
</gene>
<dbReference type="EMBL" id="AZIM01002955">
    <property type="protein sequence ID" value="ETE63006.1"/>
    <property type="molecule type" value="Genomic_DNA"/>
</dbReference>
<feature type="non-terminal residue" evidence="2">
    <location>
        <position position="1"/>
    </location>
</feature>
<dbReference type="AlphaFoldDB" id="V8NM31"/>
<protein>
    <submittedName>
        <fullName evidence="2">Uncharacterized protein</fullName>
    </submittedName>
</protein>
<evidence type="ECO:0000313" key="2">
    <source>
        <dbReference type="EMBL" id="ETE63006.1"/>
    </source>
</evidence>
<comment type="caution">
    <text evidence="2">The sequence shown here is derived from an EMBL/GenBank/DDBJ whole genome shotgun (WGS) entry which is preliminary data.</text>
</comment>
<feature type="compositionally biased region" description="Basic and acidic residues" evidence="1">
    <location>
        <begin position="36"/>
        <end position="45"/>
    </location>
</feature>
<dbReference type="Proteomes" id="UP000018936">
    <property type="component" value="Unassembled WGS sequence"/>
</dbReference>
<keyword evidence="3" id="KW-1185">Reference proteome</keyword>
<organism evidence="2 3">
    <name type="scientific">Ophiophagus hannah</name>
    <name type="common">King cobra</name>
    <name type="synonym">Naja hannah</name>
    <dbReference type="NCBI Taxonomy" id="8665"/>
    <lineage>
        <taxon>Eukaryota</taxon>
        <taxon>Metazoa</taxon>
        <taxon>Chordata</taxon>
        <taxon>Craniata</taxon>
        <taxon>Vertebrata</taxon>
        <taxon>Euteleostomi</taxon>
        <taxon>Lepidosauria</taxon>
        <taxon>Squamata</taxon>
        <taxon>Bifurcata</taxon>
        <taxon>Unidentata</taxon>
        <taxon>Episquamata</taxon>
        <taxon>Toxicofera</taxon>
        <taxon>Serpentes</taxon>
        <taxon>Colubroidea</taxon>
        <taxon>Elapidae</taxon>
        <taxon>Elapinae</taxon>
        <taxon>Ophiophagus</taxon>
    </lineage>
</organism>